<reference evidence="5" key="1">
    <citation type="journal article" date="2019" name="Int. J. Syst. Evol. Microbiol.">
        <title>The Global Catalogue of Microorganisms (GCM) 10K type strain sequencing project: providing services to taxonomists for standard genome sequencing and annotation.</title>
        <authorList>
            <consortium name="The Broad Institute Genomics Platform"/>
            <consortium name="The Broad Institute Genome Sequencing Center for Infectious Disease"/>
            <person name="Wu L."/>
            <person name="Ma J."/>
        </authorList>
    </citation>
    <scope>NUCLEOTIDE SEQUENCE [LARGE SCALE GENOMIC DNA]</scope>
    <source>
        <strain evidence="5">CGMCC 1.15394</strain>
    </source>
</reference>
<dbReference type="PROSITE" id="PS52050">
    <property type="entry name" value="WYL"/>
    <property type="match status" value="1"/>
</dbReference>
<evidence type="ECO:0000259" key="1">
    <source>
        <dbReference type="Pfam" id="PF13280"/>
    </source>
</evidence>
<dbReference type="Pfam" id="PF13280">
    <property type="entry name" value="WYL"/>
    <property type="match status" value="1"/>
</dbReference>
<dbReference type="InterPro" id="IPR059019">
    <property type="entry name" value="WHD_CapW"/>
</dbReference>
<dbReference type="PIRSF" id="PIRSF015558">
    <property type="entry name" value="Txn_reg_DeoR_prd"/>
    <property type="match status" value="1"/>
</dbReference>
<dbReference type="InterPro" id="IPR026881">
    <property type="entry name" value="WYL_dom"/>
</dbReference>
<sequence>MTILKNQLYWYNQIDYTNITNMSSLIESKEKAADIANLNFAQKQRLSFIDFSLLFKGQITRKELTSKFEMGMANATRDLALYKDLAPLNIEFDQKERTYFQAKSFKPLFNYDARQTMAKLSNKISDGFDGVLDIPFPVDAPHQLNVPDIFIVAKIVQAILRQKPISIIYTSLSSGSKAREIIPHTIIDNGLRWHVRGFDRKTQSFRDFVLTRITKVTIKNSTVIECESKLEDHQWIRIMPLELVPHPKNIKHPTAIALDYGMDNGSLEINIRAAMAGYLLRRWNVDCTEEASLQGSEYQLWLKNRQTLYGADNLSIAPGYTEK</sequence>
<feature type="domain" description="DNA-binding transcriptional repressor CapW C-terminal dimerisation" evidence="2">
    <location>
        <begin position="239"/>
        <end position="307"/>
    </location>
</feature>
<protein>
    <submittedName>
        <fullName evidence="4">WYL domain-containing protein</fullName>
    </submittedName>
</protein>
<dbReference type="InterPro" id="IPR016634">
    <property type="entry name" value="CapW-like"/>
</dbReference>
<accession>A0ABQ1T247</accession>
<feature type="domain" description="WYL" evidence="1">
    <location>
        <begin position="152"/>
        <end position="218"/>
    </location>
</feature>
<evidence type="ECO:0000313" key="4">
    <source>
        <dbReference type="EMBL" id="GGE79864.1"/>
    </source>
</evidence>
<feature type="domain" description="DNA-binding transcriptional repressor CapW winged helix-turn-helix" evidence="3">
    <location>
        <begin position="42"/>
        <end position="111"/>
    </location>
</feature>
<dbReference type="InterPro" id="IPR059020">
    <property type="entry name" value="CapW_CTD"/>
</dbReference>
<evidence type="ECO:0000259" key="2">
    <source>
        <dbReference type="Pfam" id="PF26107"/>
    </source>
</evidence>
<comment type="caution">
    <text evidence="4">The sequence shown here is derived from an EMBL/GenBank/DDBJ whole genome shotgun (WGS) entry which is preliminary data.</text>
</comment>
<dbReference type="Proteomes" id="UP000638462">
    <property type="component" value="Unassembled WGS sequence"/>
</dbReference>
<name>A0ABQ1T247_9GAMM</name>
<dbReference type="PANTHER" id="PTHR34580:SF3">
    <property type="entry name" value="PROTEIN PAFB"/>
    <property type="match status" value="1"/>
</dbReference>
<organism evidence="4 5">
    <name type="scientific">Pseudoalteromonas gelatinilytica</name>
    <dbReference type="NCBI Taxonomy" id="1703256"/>
    <lineage>
        <taxon>Bacteria</taxon>
        <taxon>Pseudomonadati</taxon>
        <taxon>Pseudomonadota</taxon>
        <taxon>Gammaproteobacteria</taxon>
        <taxon>Alteromonadales</taxon>
        <taxon>Pseudoalteromonadaceae</taxon>
        <taxon>Pseudoalteromonas</taxon>
    </lineage>
</organism>
<proteinExistence type="predicted"/>
<dbReference type="PANTHER" id="PTHR34580">
    <property type="match status" value="1"/>
</dbReference>
<dbReference type="Pfam" id="PF26109">
    <property type="entry name" value="WHD_BrxR"/>
    <property type="match status" value="1"/>
</dbReference>
<dbReference type="InterPro" id="IPR051534">
    <property type="entry name" value="CBASS_pafABC_assoc_protein"/>
</dbReference>
<dbReference type="EMBL" id="BMIT01000001">
    <property type="protein sequence ID" value="GGE79864.1"/>
    <property type="molecule type" value="Genomic_DNA"/>
</dbReference>
<dbReference type="Pfam" id="PF26107">
    <property type="entry name" value="BrxR_CTD"/>
    <property type="match status" value="1"/>
</dbReference>
<keyword evidence="5" id="KW-1185">Reference proteome</keyword>
<evidence type="ECO:0000313" key="5">
    <source>
        <dbReference type="Proteomes" id="UP000638462"/>
    </source>
</evidence>
<evidence type="ECO:0000259" key="3">
    <source>
        <dbReference type="Pfam" id="PF26109"/>
    </source>
</evidence>
<gene>
    <name evidence="4" type="ORF">GCM10008027_00670</name>
</gene>